<evidence type="ECO:0000313" key="2">
    <source>
        <dbReference type="EMBL" id="PNX71021.1"/>
    </source>
</evidence>
<proteinExistence type="predicted"/>
<feature type="compositionally biased region" description="Polar residues" evidence="1">
    <location>
        <begin position="177"/>
        <end position="189"/>
    </location>
</feature>
<comment type="caution">
    <text evidence="2">The sequence shown here is derived from an EMBL/GenBank/DDBJ whole genome shotgun (WGS) entry which is preliminary data.</text>
</comment>
<feature type="compositionally biased region" description="Low complexity" evidence="1">
    <location>
        <begin position="121"/>
        <end position="131"/>
    </location>
</feature>
<feature type="region of interest" description="Disordered" evidence="1">
    <location>
        <begin position="1"/>
        <end position="22"/>
    </location>
</feature>
<name>A0A2K3KXK9_TRIPR</name>
<reference evidence="2 3" key="1">
    <citation type="journal article" date="2014" name="Am. J. Bot.">
        <title>Genome assembly and annotation for red clover (Trifolium pratense; Fabaceae).</title>
        <authorList>
            <person name="Istvanek J."/>
            <person name="Jaros M."/>
            <person name="Krenek A."/>
            <person name="Repkova J."/>
        </authorList>
    </citation>
    <scope>NUCLEOTIDE SEQUENCE [LARGE SCALE GENOMIC DNA]</scope>
    <source>
        <strain evidence="3">cv. Tatra</strain>
        <tissue evidence="2">Young leaves</tissue>
    </source>
</reference>
<feature type="region of interest" description="Disordered" evidence="1">
    <location>
        <begin position="40"/>
        <end position="208"/>
    </location>
</feature>
<sequence length="208" mass="23101">DEETLADRLRKKQVPVSKGKTPKISFNEAEIGLGFTKPLRTIHPRPINISDSEEQSCSTDELIKEGKKNLSKLTSSDKSQQKDKQVLYEDPITELEKHLSPDTLNNHPFSHEATKPKSPIKPKSPQTKPQQETTAKQTSDPQPEKSPEPIHSPTKQPKQTSPIKPPEPTSEPTNSEQNSEPNSTPSNEHVSPERVHTCAPCPSEVDVV</sequence>
<accession>A0A2K3KXK9</accession>
<evidence type="ECO:0000313" key="3">
    <source>
        <dbReference type="Proteomes" id="UP000236291"/>
    </source>
</evidence>
<organism evidence="2 3">
    <name type="scientific">Trifolium pratense</name>
    <name type="common">Red clover</name>
    <dbReference type="NCBI Taxonomy" id="57577"/>
    <lineage>
        <taxon>Eukaryota</taxon>
        <taxon>Viridiplantae</taxon>
        <taxon>Streptophyta</taxon>
        <taxon>Embryophyta</taxon>
        <taxon>Tracheophyta</taxon>
        <taxon>Spermatophyta</taxon>
        <taxon>Magnoliopsida</taxon>
        <taxon>eudicotyledons</taxon>
        <taxon>Gunneridae</taxon>
        <taxon>Pentapetalae</taxon>
        <taxon>rosids</taxon>
        <taxon>fabids</taxon>
        <taxon>Fabales</taxon>
        <taxon>Fabaceae</taxon>
        <taxon>Papilionoideae</taxon>
        <taxon>50 kb inversion clade</taxon>
        <taxon>NPAAA clade</taxon>
        <taxon>Hologalegina</taxon>
        <taxon>IRL clade</taxon>
        <taxon>Trifolieae</taxon>
        <taxon>Trifolium</taxon>
    </lineage>
</organism>
<feature type="non-terminal residue" evidence="2">
    <location>
        <position position="208"/>
    </location>
</feature>
<gene>
    <name evidence="2" type="ORF">L195_g057977</name>
</gene>
<reference evidence="2 3" key="2">
    <citation type="journal article" date="2017" name="Front. Plant Sci.">
        <title>Gene Classification and Mining of Molecular Markers Useful in Red Clover (Trifolium pratense) Breeding.</title>
        <authorList>
            <person name="Istvanek J."/>
            <person name="Dluhosova J."/>
            <person name="Dluhos P."/>
            <person name="Patkova L."/>
            <person name="Nedelnik J."/>
            <person name="Repkova J."/>
        </authorList>
    </citation>
    <scope>NUCLEOTIDE SEQUENCE [LARGE SCALE GENOMIC DNA]</scope>
    <source>
        <strain evidence="3">cv. Tatra</strain>
        <tissue evidence="2">Young leaves</tissue>
    </source>
</reference>
<protein>
    <submittedName>
        <fullName evidence="2">Uncharacterized protein</fullName>
    </submittedName>
</protein>
<evidence type="ECO:0000256" key="1">
    <source>
        <dbReference type="SAM" id="MobiDB-lite"/>
    </source>
</evidence>
<feature type="non-terminal residue" evidence="2">
    <location>
        <position position="1"/>
    </location>
</feature>
<feature type="compositionally biased region" description="Polar residues" evidence="1">
    <location>
        <begin position="153"/>
        <end position="162"/>
    </location>
</feature>
<feature type="compositionally biased region" description="Polar residues" evidence="1">
    <location>
        <begin position="132"/>
        <end position="141"/>
    </location>
</feature>
<dbReference type="AlphaFoldDB" id="A0A2K3KXK9"/>
<dbReference type="EMBL" id="ASHM01117847">
    <property type="protein sequence ID" value="PNX71021.1"/>
    <property type="molecule type" value="Genomic_DNA"/>
</dbReference>
<dbReference type="Proteomes" id="UP000236291">
    <property type="component" value="Unassembled WGS sequence"/>
</dbReference>